<reference evidence="1" key="1">
    <citation type="submission" date="2023-04" db="EMBL/GenBank/DDBJ databases">
        <authorList>
            <consortium name="ELIXIR-Norway"/>
        </authorList>
    </citation>
    <scope>NUCLEOTIDE SEQUENCE [LARGE SCALE GENOMIC DNA]</scope>
</reference>
<name>A0ABN9A6T9_RANTA</name>
<protein>
    <recommendedName>
        <fullName evidence="3">Secreted protein</fullName>
    </recommendedName>
</protein>
<dbReference type="EMBL" id="OX460343">
    <property type="protein sequence ID" value="CAI9180657.1"/>
    <property type="molecule type" value="Genomic_DNA"/>
</dbReference>
<organism evidence="1 2">
    <name type="scientific">Rangifer tarandus platyrhynchus</name>
    <name type="common">Svalbard reindeer</name>
    <dbReference type="NCBI Taxonomy" id="3082113"/>
    <lineage>
        <taxon>Eukaryota</taxon>
        <taxon>Metazoa</taxon>
        <taxon>Chordata</taxon>
        <taxon>Craniata</taxon>
        <taxon>Vertebrata</taxon>
        <taxon>Euteleostomi</taxon>
        <taxon>Mammalia</taxon>
        <taxon>Eutheria</taxon>
        <taxon>Laurasiatheria</taxon>
        <taxon>Artiodactyla</taxon>
        <taxon>Ruminantia</taxon>
        <taxon>Pecora</taxon>
        <taxon>Cervidae</taxon>
        <taxon>Odocoileinae</taxon>
        <taxon>Rangifer</taxon>
    </lineage>
</organism>
<sequence length="125" mass="13330">MEPRLVGLEVSFVLGRWVALAAWGHLALHPTINVTFRPGLGAMPSQALPTALRWGSWAVCDPGSGIVGGGMRAGMVRKAEALTEGRWPCQREVGSFGGKACAAGNLIPGVDWGWEAWRGELVHSR</sequence>
<gene>
    <name evidence="1" type="ORF">MRATA1EN1_LOCUS29619</name>
</gene>
<dbReference type="Proteomes" id="UP001176941">
    <property type="component" value="Chromosome X"/>
</dbReference>
<evidence type="ECO:0008006" key="3">
    <source>
        <dbReference type="Google" id="ProtNLM"/>
    </source>
</evidence>
<evidence type="ECO:0000313" key="1">
    <source>
        <dbReference type="EMBL" id="CAI9180657.1"/>
    </source>
</evidence>
<evidence type="ECO:0000313" key="2">
    <source>
        <dbReference type="Proteomes" id="UP001176941"/>
    </source>
</evidence>
<accession>A0ABN9A6T9</accession>
<proteinExistence type="predicted"/>
<keyword evidence="2" id="KW-1185">Reference proteome</keyword>